<feature type="active site" description="Proton acceptor" evidence="4">
    <location>
        <position position="258"/>
    </location>
</feature>
<evidence type="ECO:0000256" key="3">
    <source>
        <dbReference type="ARBA" id="ARBA00022691"/>
    </source>
</evidence>
<evidence type="ECO:0000259" key="6">
    <source>
        <dbReference type="Pfam" id="PF08100"/>
    </source>
</evidence>
<feature type="domain" description="O-methyltransferase C-terminal" evidence="5">
    <location>
        <begin position="121"/>
        <end position="331"/>
    </location>
</feature>
<dbReference type="InterPro" id="IPR029063">
    <property type="entry name" value="SAM-dependent_MTases_sf"/>
</dbReference>
<keyword evidence="8" id="KW-1185">Reference proteome</keyword>
<proteinExistence type="predicted"/>
<keyword evidence="2" id="KW-0808">Transferase</keyword>
<dbReference type="SUPFAM" id="SSF46785">
    <property type="entry name" value="Winged helix' DNA-binding domain"/>
    <property type="match status" value="1"/>
</dbReference>
<dbReference type="SUPFAM" id="SSF53335">
    <property type="entry name" value="S-adenosyl-L-methionine-dependent methyltransferases"/>
    <property type="match status" value="1"/>
</dbReference>
<dbReference type="PIRSF" id="PIRSF005739">
    <property type="entry name" value="O-mtase"/>
    <property type="match status" value="1"/>
</dbReference>
<dbReference type="EMBL" id="JAGSMN010000466">
    <property type="protein sequence ID" value="MBR7675331.1"/>
    <property type="molecule type" value="Genomic_DNA"/>
</dbReference>
<feature type="domain" description="O-methyltransferase dimerisation" evidence="6">
    <location>
        <begin position="22"/>
        <end position="99"/>
    </location>
</feature>
<dbReference type="Pfam" id="PF00891">
    <property type="entry name" value="Methyltransf_2"/>
    <property type="match status" value="1"/>
</dbReference>
<dbReference type="Gene3D" id="1.10.10.10">
    <property type="entry name" value="Winged helix-like DNA-binding domain superfamily/Winged helix DNA-binding domain"/>
    <property type="match status" value="1"/>
</dbReference>
<name>A0A8T4ISK2_9ACTN</name>
<evidence type="ECO:0000259" key="5">
    <source>
        <dbReference type="Pfam" id="PF00891"/>
    </source>
</evidence>
<dbReference type="Proteomes" id="UP000675554">
    <property type="component" value="Unassembled WGS sequence"/>
</dbReference>
<evidence type="ECO:0000256" key="4">
    <source>
        <dbReference type="PIRSR" id="PIRSR005739-1"/>
    </source>
</evidence>
<dbReference type="InterPro" id="IPR036388">
    <property type="entry name" value="WH-like_DNA-bd_sf"/>
</dbReference>
<dbReference type="AlphaFoldDB" id="A0A8T4ISK2"/>
<keyword evidence="3" id="KW-0949">S-adenosyl-L-methionine</keyword>
<dbReference type="InterPro" id="IPR016461">
    <property type="entry name" value="COMT-like"/>
</dbReference>
<evidence type="ECO:0000313" key="7">
    <source>
        <dbReference type="EMBL" id="MBR7675331.1"/>
    </source>
</evidence>
<dbReference type="PANTHER" id="PTHR43712:SF2">
    <property type="entry name" value="O-METHYLTRANSFERASE CICE"/>
    <property type="match status" value="1"/>
</dbReference>
<dbReference type="CDD" id="cd02440">
    <property type="entry name" value="AdoMet_MTases"/>
    <property type="match status" value="1"/>
</dbReference>
<dbReference type="InterPro" id="IPR036390">
    <property type="entry name" value="WH_DNA-bd_sf"/>
</dbReference>
<sequence length="353" mass="38317">MGRLGRGKSGTTERAAAPGPLMQLASSFWAFKTLAAAVELELFTFLRDGRQATVKEVAEELGIHGRPADMFLAACASLGLLEKEGDGYRNSAVAEELLVAGRPRFFGGYVRFLSHREYPAWHDLTTALRENRPLTWDPENQESIFSAEDPVMMELFWEAMHSLSTSTAQVLAGTYDFGGHRRLLDIGGGSGAFPLEVCATYPGLSATVFDLPHVCPIAAEKIRQAGLDGAIDTVAGDFLADEPLPAGHDVAVLSMILHDWDESTGRALLRKCWEALEPGGVVLVVEWLLNPERTGPPAAALMGMNMIVETVGGQNYSEAEYADWLTDAGFREARVMRFDAMGANGAMVARKPR</sequence>
<reference evidence="7" key="1">
    <citation type="submission" date="2021-04" db="EMBL/GenBank/DDBJ databases">
        <title>Sequencing of actinobacteria type strains.</title>
        <authorList>
            <person name="Nguyen G.-S."/>
            <person name="Wentzel A."/>
        </authorList>
    </citation>
    <scope>NUCLEOTIDE SEQUENCE</scope>
    <source>
        <strain evidence="7">DSM 42095</strain>
    </source>
</reference>
<protein>
    <submittedName>
        <fullName evidence="7">Methyltransferase domain-containing protein</fullName>
    </submittedName>
</protein>
<dbReference type="Gene3D" id="3.40.50.150">
    <property type="entry name" value="Vaccinia Virus protein VP39"/>
    <property type="match status" value="1"/>
</dbReference>
<dbReference type="GO" id="GO:0032259">
    <property type="term" value="P:methylation"/>
    <property type="evidence" value="ECO:0007669"/>
    <property type="project" value="UniProtKB-KW"/>
</dbReference>
<dbReference type="InterPro" id="IPR001077">
    <property type="entry name" value="COMT_C"/>
</dbReference>
<keyword evidence="1 7" id="KW-0489">Methyltransferase</keyword>
<dbReference type="GO" id="GO:0008171">
    <property type="term" value="F:O-methyltransferase activity"/>
    <property type="evidence" value="ECO:0007669"/>
    <property type="project" value="InterPro"/>
</dbReference>
<evidence type="ECO:0000313" key="8">
    <source>
        <dbReference type="Proteomes" id="UP000675554"/>
    </source>
</evidence>
<dbReference type="Pfam" id="PF08100">
    <property type="entry name" value="Dimerisation"/>
    <property type="match status" value="1"/>
</dbReference>
<gene>
    <name evidence="7" type="ORF">KDA82_20370</name>
</gene>
<organism evidence="7 8">
    <name type="scientific">Streptomyces daliensis</name>
    <dbReference type="NCBI Taxonomy" id="299421"/>
    <lineage>
        <taxon>Bacteria</taxon>
        <taxon>Bacillati</taxon>
        <taxon>Actinomycetota</taxon>
        <taxon>Actinomycetes</taxon>
        <taxon>Kitasatosporales</taxon>
        <taxon>Streptomycetaceae</taxon>
        <taxon>Streptomyces</taxon>
    </lineage>
</organism>
<accession>A0A8T4ISK2</accession>
<evidence type="ECO:0000256" key="1">
    <source>
        <dbReference type="ARBA" id="ARBA00022603"/>
    </source>
</evidence>
<dbReference type="PANTHER" id="PTHR43712">
    <property type="entry name" value="PUTATIVE (AFU_ORTHOLOGUE AFUA_4G14580)-RELATED"/>
    <property type="match status" value="1"/>
</dbReference>
<dbReference type="InterPro" id="IPR012967">
    <property type="entry name" value="COMT_dimerisation"/>
</dbReference>
<evidence type="ECO:0000256" key="2">
    <source>
        <dbReference type="ARBA" id="ARBA00022679"/>
    </source>
</evidence>
<dbReference type="GO" id="GO:0046983">
    <property type="term" value="F:protein dimerization activity"/>
    <property type="evidence" value="ECO:0007669"/>
    <property type="project" value="InterPro"/>
</dbReference>
<dbReference type="PROSITE" id="PS51683">
    <property type="entry name" value="SAM_OMT_II"/>
    <property type="match status" value="1"/>
</dbReference>
<comment type="caution">
    <text evidence="7">The sequence shown here is derived from an EMBL/GenBank/DDBJ whole genome shotgun (WGS) entry which is preliminary data.</text>
</comment>